<dbReference type="Proteomes" id="UP000279259">
    <property type="component" value="Unassembled WGS sequence"/>
</dbReference>
<dbReference type="InterPro" id="IPR004557">
    <property type="entry name" value="PrmC-related"/>
</dbReference>
<evidence type="ECO:0000256" key="4">
    <source>
        <dbReference type="ARBA" id="ARBA00022679"/>
    </source>
</evidence>
<gene>
    <name evidence="8" type="primary">MTQ2</name>
    <name evidence="8" type="ORF">EHS25_002036</name>
</gene>
<keyword evidence="5" id="KW-0949">S-adenosyl-L-methionine</keyword>
<proteinExistence type="inferred from homology"/>
<dbReference type="Pfam" id="PF05175">
    <property type="entry name" value="MTS"/>
    <property type="match status" value="1"/>
</dbReference>
<dbReference type="STRING" id="1890683.A0A427YET3"/>
<keyword evidence="9" id="KW-1185">Reference proteome</keyword>
<dbReference type="InterPro" id="IPR029063">
    <property type="entry name" value="SAM-dependent_MTases_sf"/>
</dbReference>
<dbReference type="PANTHER" id="PTHR45875:SF1">
    <property type="entry name" value="METHYLTRANSFERASE N6AMT1"/>
    <property type="match status" value="1"/>
</dbReference>
<comment type="subcellular location">
    <subcellularLocation>
        <location evidence="1">Nucleus</location>
    </subcellularLocation>
</comment>
<protein>
    <submittedName>
        <fullName evidence="8">S-adenosylmethionine-dependent methyltransferase</fullName>
    </submittedName>
</protein>
<dbReference type="GO" id="GO:0008276">
    <property type="term" value="F:protein methyltransferase activity"/>
    <property type="evidence" value="ECO:0007669"/>
    <property type="project" value="TreeGrafter"/>
</dbReference>
<feature type="domain" description="Methyltransferase small" evidence="7">
    <location>
        <begin position="47"/>
        <end position="126"/>
    </location>
</feature>
<sequence>MSLPTPYIGHLTEEDYEHVYEPAEDSFILLDALEADAIPLRAARPSLCVEIGSGSGVVSTFLMQLLGPNQSLIIATDINPLACQATQKTSHANNVTVDLVQCNLLKPLLPRVDRGVDVLVFNPPYVPTDLAEFEQTQASASLGGAWAGGSEGMGTTTTVIELLSDLLSPQGRFYLVAVEQNRPQDIVARLQRQGLRSEVK</sequence>
<dbReference type="GO" id="GO:0008757">
    <property type="term" value="F:S-adenosylmethionine-dependent methyltransferase activity"/>
    <property type="evidence" value="ECO:0007669"/>
    <property type="project" value="TreeGrafter"/>
</dbReference>
<evidence type="ECO:0000313" key="8">
    <source>
        <dbReference type="EMBL" id="RSH89487.1"/>
    </source>
</evidence>
<evidence type="ECO:0000256" key="3">
    <source>
        <dbReference type="ARBA" id="ARBA00022603"/>
    </source>
</evidence>
<keyword evidence="3 8" id="KW-0489">Methyltransferase</keyword>
<dbReference type="GO" id="GO:0005634">
    <property type="term" value="C:nucleus"/>
    <property type="evidence" value="ECO:0007669"/>
    <property type="project" value="UniProtKB-SubCell"/>
</dbReference>
<name>A0A427YET3_9TREE</name>
<dbReference type="GO" id="GO:0032259">
    <property type="term" value="P:methylation"/>
    <property type="evidence" value="ECO:0007669"/>
    <property type="project" value="UniProtKB-KW"/>
</dbReference>
<dbReference type="InterPro" id="IPR002052">
    <property type="entry name" value="DNA_methylase_N6_adenine_CS"/>
</dbReference>
<dbReference type="CDD" id="cd02440">
    <property type="entry name" value="AdoMet_MTases"/>
    <property type="match status" value="1"/>
</dbReference>
<dbReference type="PROSITE" id="PS00092">
    <property type="entry name" value="N6_MTASE"/>
    <property type="match status" value="1"/>
</dbReference>
<dbReference type="FunFam" id="3.40.50.150:FF:000077">
    <property type="entry name" value="HemK methyltransferase family member 2"/>
    <property type="match status" value="1"/>
</dbReference>
<evidence type="ECO:0000256" key="2">
    <source>
        <dbReference type="ARBA" id="ARBA00006149"/>
    </source>
</evidence>
<keyword evidence="4 8" id="KW-0808">Transferase</keyword>
<dbReference type="EMBL" id="RSCD01000013">
    <property type="protein sequence ID" value="RSH89487.1"/>
    <property type="molecule type" value="Genomic_DNA"/>
</dbReference>
<dbReference type="SUPFAM" id="SSF53335">
    <property type="entry name" value="S-adenosyl-L-methionine-dependent methyltransferases"/>
    <property type="match status" value="1"/>
</dbReference>
<comment type="caution">
    <text evidence="8">The sequence shown here is derived from an EMBL/GenBank/DDBJ whole genome shotgun (WGS) entry which is preliminary data.</text>
</comment>
<reference evidence="8 9" key="1">
    <citation type="submission" date="2018-11" db="EMBL/GenBank/DDBJ databases">
        <title>Genome sequence of Saitozyma podzolica DSM 27192.</title>
        <authorList>
            <person name="Aliyu H."/>
            <person name="Gorte O."/>
            <person name="Ochsenreither K."/>
        </authorList>
    </citation>
    <scope>NUCLEOTIDE SEQUENCE [LARGE SCALE GENOMIC DNA]</scope>
    <source>
        <strain evidence="8 9">DSM 27192</strain>
    </source>
</reference>
<comment type="similarity">
    <text evidence="2">Belongs to the eukaryotic/archaeal PrmC-related family.</text>
</comment>
<dbReference type="GO" id="GO:0035657">
    <property type="term" value="C:eRF1 methyltransferase complex"/>
    <property type="evidence" value="ECO:0007669"/>
    <property type="project" value="TreeGrafter"/>
</dbReference>
<keyword evidence="6" id="KW-0539">Nucleus</keyword>
<evidence type="ECO:0000256" key="6">
    <source>
        <dbReference type="ARBA" id="ARBA00023242"/>
    </source>
</evidence>
<evidence type="ECO:0000259" key="7">
    <source>
        <dbReference type="Pfam" id="PF05175"/>
    </source>
</evidence>
<dbReference type="InterPro" id="IPR052190">
    <property type="entry name" value="Euk-Arch_PrmC-MTase"/>
</dbReference>
<accession>A0A427YET3</accession>
<dbReference type="Gene3D" id="3.40.50.150">
    <property type="entry name" value="Vaccinia Virus protein VP39"/>
    <property type="match status" value="1"/>
</dbReference>
<dbReference type="NCBIfam" id="TIGR00537">
    <property type="entry name" value="hemK_rel_arch"/>
    <property type="match status" value="1"/>
</dbReference>
<dbReference type="GO" id="GO:0003676">
    <property type="term" value="F:nucleic acid binding"/>
    <property type="evidence" value="ECO:0007669"/>
    <property type="project" value="InterPro"/>
</dbReference>
<dbReference type="AlphaFoldDB" id="A0A427YET3"/>
<dbReference type="InterPro" id="IPR007848">
    <property type="entry name" value="Small_mtfrase_dom"/>
</dbReference>
<organism evidence="8 9">
    <name type="scientific">Saitozyma podzolica</name>
    <dbReference type="NCBI Taxonomy" id="1890683"/>
    <lineage>
        <taxon>Eukaryota</taxon>
        <taxon>Fungi</taxon>
        <taxon>Dikarya</taxon>
        <taxon>Basidiomycota</taxon>
        <taxon>Agaricomycotina</taxon>
        <taxon>Tremellomycetes</taxon>
        <taxon>Tremellales</taxon>
        <taxon>Trimorphomycetaceae</taxon>
        <taxon>Saitozyma</taxon>
    </lineage>
</organism>
<evidence type="ECO:0000256" key="5">
    <source>
        <dbReference type="ARBA" id="ARBA00022691"/>
    </source>
</evidence>
<dbReference type="PANTHER" id="PTHR45875">
    <property type="entry name" value="METHYLTRANSFERASE N6AMT1"/>
    <property type="match status" value="1"/>
</dbReference>
<evidence type="ECO:0000313" key="9">
    <source>
        <dbReference type="Proteomes" id="UP000279259"/>
    </source>
</evidence>
<evidence type="ECO:0000256" key="1">
    <source>
        <dbReference type="ARBA" id="ARBA00004123"/>
    </source>
</evidence>
<dbReference type="OrthoDB" id="406152at2759"/>